<dbReference type="EMBL" id="DS995901">
    <property type="protein sequence ID" value="EEA24911.1"/>
    <property type="molecule type" value="Genomic_DNA"/>
</dbReference>
<dbReference type="AlphaFoldDB" id="B6QE66"/>
<accession>B6QE66</accession>
<proteinExistence type="predicted"/>
<name>B6QE66_TALMQ</name>
<reference evidence="2" key="1">
    <citation type="journal article" date="2015" name="Genome Announc.">
        <title>Genome sequence of the AIDS-associated pathogen Penicillium marneffei (ATCC18224) and its near taxonomic relative Talaromyces stipitatus (ATCC10500).</title>
        <authorList>
            <person name="Nierman W.C."/>
            <person name="Fedorova-Abrams N.D."/>
            <person name="Andrianopoulos A."/>
        </authorList>
    </citation>
    <scope>NUCLEOTIDE SEQUENCE [LARGE SCALE GENOMIC DNA]</scope>
    <source>
        <strain evidence="2">ATCC 18224 / CBS 334.59 / QM 7333</strain>
    </source>
</reference>
<dbReference type="PhylomeDB" id="B6QE66"/>
<keyword evidence="2" id="KW-1185">Reference proteome</keyword>
<organism evidence="1 2">
    <name type="scientific">Talaromyces marneffei (strain ATCC 18224 / CBS 334.59 / QM 7333)</name>
    <name type="common">Penicillium marneffei</name>
    <dbReference type="NCBI Taxonomy" id="441960"/>
    <lineage>
        <taxon>Eukaryota</taxon>
        <taxon>Fungi</taxon>
        <taxon>Dikarya</taxon>
        <taxon>Ascomycota</taxon>
        <taxon>Pezizomycotina</taxon>
        <taxon>Eurotiomycetes</taxon>
        <taxon>Eurotiomycetidae</taxon>
        <taxon>Eurotiales</taxon>
        <taxon>Trichocomaceae</taxon>
        <taxon>Talaromyces</taxon>
        <taxon>Talaromyces sect. Talaromyces</taxon>
    </lineage>
</organism>
<gene>
    <name evidence="1" type="ORF">PMAA_088820</name>
</gene>
<dbReference type="Proteomes" id="UP000001294">
    <property type="component" value="Unassembled WGS sequence"/>
</dbReference>
<evidence type="ECO:0000313" key="2">
    <source>
        <dbReference type="Proteomes" id="UP000001294"/>
    </source>
</evidence>
<dbReference type="OrthoDB" id="5244622at2759"/>
<dbReference type="VEuPathDB" id="FungiDB:PMAA_088820"/>
<sequence>MADPNSPVRHRLELLERTIYSLQAQQRLLEYRVQHIEEEHQNLHQTASSILPQAGRSLFQPSTQTLTPKASSGRNSYISELQALAKESDYRLGEHAKALSSLSLLDAPSLLTTPILTPTRKVFSPKSTPNPNLQARYSPLAPSSAEALEFEPSEGSRPYPSASVASTLICCSPKSTAIETPSKTIGKELEPLSSNTARKERKFVVVPWDGTIAWKFINLYQSKKEEQEAILSSMDHCDVQDEWFFQYGLRYIPKPSDKDAYRTIRIENLPETTTLDKVLAEIHCGNVFSADLLNTFPITGYHTARIVFLHQVSAEQFSRSVKKSSLIIEGSRAQVTLEKTATYPVSMSMKKTIWDGCTRCVTIDEVPEALLECIEQVIGGTFLKNSVESYYKEYCSEQARSKLKVCVRFHSMRAASCAFKELQGNIFLRNSILRYDSDPCNKKPHM</sequence>
<evidence type="ECO:0000313" key="1">
    <source>
        <dbReference type="EMBL" id="EEA24911.1"/>
    </source>
</evidence>
<dbReference type="HOGENOM" id="CLU_657521_0_0_1"/>
<protein>
    <submittedName>
        <fullName evidence="1">Uncharacterized protein</fullName>
    </submittedName>
</protein>